<sequence length="64" mass="7737">MNLKRFKFALNVHEKCQGKNKFLCCVFWNHNQVHKTLFNYFIPFHMRTILTGNCYMQTAEKILP</sequence>
<organism evidence="1">
    <name type="scientific">Anguilla anguilla</name>
    <name type="common">European freshwater eel</name>
    <name type="synonym">Muraena anguilla</name>
    <dbReference type="NCBI Taxonomy" id="7936"/>
    <lineage>
        <taxon>Eukaryota</taxon>
        <taxon>Metazoa</taxon>
        <taxon>Chordata</taxon>
        <taxon>Craniata</taxon>
        <taxon>Vertebrata</taxon>
        <taxon>Euteleostomi</taxon>
        <taxon>Actinopterygii</taxon>
        <taxon>Neopterygii</taxon>
        <taxon>Teleostei</taxon>
        <taxon>Anguilliformes</taxon>
        <taxon>Anguillidae</taxon>
        <taxon>Anguilla</taxon>
    </lineage>
</organism>
<reference evidence="1" key="1">
    <citation type="submission" date="2014-11" db="EMBL/GenBank/DDBJ databases">
        <authorList>
            <person name="Amaro Gonzalez C."/>
        </authorList>
    </citation>
    <scope>NUCLEOTIDE SEQUENCE</scope>
</reference>
<reference evidence="1" key="2">
    <citation type="journal article" date="2015" name="Fish Shellfish Immunol.">
        <title>Early steps in the European eel (Anguilla anguilla)-Vibrio vulnificus interaction in the gills: Role of the RtxA13 toxin.</title>
        <authorList>
            <person name="Callol A."/>
            <person name="Pajuelo D."/>
            <person name="Ebbesson L."/>
            <person name="Teles M."/>
            <person name="MacKenzie S."/>
            <person name="Amaro C."/>
        </authorList>
    </citation>
    <scope>NUCLEOTIDE SEQUENCE</scope>
</reference>
<proteinExistence type="predicted"/>
<dbReference type="EMBL" id="GBXM01012273">
    <property type="protein sequence ID" value="JAH96304.1"/>
    <property type="molecule type" value="Transcribed_RNA"/>
</dbReference>
<accession>A0A0E9X168</accession>
<name>A0A0E9X168_ANGAN</name>
<evidence type="ECO:0000313" key="1">
    <source>
        <dbReference type="EMBL" id="JAH96304.1"/>
    </source>
</evidence>
<dbReference type="AlphaFoldDB" id="A0A0E9X168"/>
<protein>
    <submittedName>
        <fullName evidence="1">Uncharacterized protein</fullName>
    </submittedName>
</protein>